<feature type="region of interest" description="Disordered" evidence="1">
    <location>
        <begin position="1"/>
        <end position="98"/>
    </location>
</feature>
<dbReference type="AlphaFoldDB" id="A0A8H5UEA0"/>
<feature type="compositionally biased region" description="Basic and acidic residues" evidence="1">
    <location>
        <begin position="395"/>
        <end position="408"/>
    </location>
</feature>
<evidence type="ECO:0000256" key="1">
    <source>
        <dbReference type="SAM" id="MobiDB-lite"/>
    </source>
</evidence>
<reference evidence="2 3" key="1">
    <citation type="submission" date="2020-05" db="EMBL/GenBank/DDBJ databases">
        <title>Identification and distribution of gene clusters putatively required for synthesis of sphingolipid metabolism inhibitors in phylogenetically diverse species of the filamentous fungus Fusarium.</title>
        <authorList>
            <person name="Kim H.-S."/>
            <person name="Busman M."/>
            <person name="Brown D.W."/>
            <person name="Divon H."/>
            <person name="Uhlig S."/>
            <person name="Proctor R.H."/>
        </authorList>
    </citation>
    <scope>NUCLEOTIDE SEQUENCE [LARGE SCALE GENOMIC DNA]</scope>
    <source>
        <strain evidence="2 3">NRRL 25311</strain>
    </source>
</reference>
<sequence length="472" mass="51621">MAKKKSHKAFKSLSTRTDSHWATPPSETQKDNPVKESTVAQGTNEMEGIEGPAAKRRALGTGKLNARSFEYRDLQDRTRRKAECSSNPGKKGQSMCIRGRGQDRDVTPHCGGFRHSFQVRIRQLSPLEDEPELKDNYLPHSGQSDNHSVTGKTKKHEGPETLTDNRTQNASQHKILLRMADKSINNTGDNRLKRSLPADSDFNEQDALINWLASQVQEGGMITCSNGRWSATTPTGSGIHLPDNTSLSRLFARGAPGHTPGTSFTARDREEWIAIWDKYEEEGRGLHGVLKSFDTSDPYGHETVHCTFSHVNPATLEAVNAKRRRLGNCLFNFFEGLPAVPEGPQPSQPASTLLRPRQTAGEPSSRHQQLALPPVHPRKTAGGLSGRAGSGSADGGERPVKGKGKQAEDFETGASALPVCSCLIGTHFRKKRGAFVVVDPGTLEEESNEENYNDSEEEEEDGGEIVGENEGV</sequence>
<feature type="compositionally biased region" description="Polar residues" evidence="1">
    <location>
        <begin position="162"/>
        <end position="171"/>
    </location>
</feature>
<feature type="compositionally biased region" description="Polar residues" evidence="1">
    <location>
        <begin position="141"/>
        <end position="151"/>
    </location>
</feature>
<comment type="caution">
    <text evidence="2">The sequence shown here is derived from an EMBL/GenBank/DDBJ whole genome shotgun (WGS) entry which is preliminary data.</text>
</comment>
<evidence type="ECO:0000313" key="3">
    <source>
        <dbReference type="Proteomes" id="UP000562682"/>
    </source>
</evidence>
<feature type="region of interest" description="Disordered" evidence="1">
    <location>
        <begin position="340"/>
        <end position="408"/>
    </location>
</feature>
<organism evidence="2 3">
    <name type="scientific">Fusarium denticulatum</name>
    <dbReference type="NCBI Taxonomy" id="48507"/>
    <lineage>
        <taxon>Eukaryota</taxon>
        <taxon>Fungi</taxon>
        <taxon>Dikarya</taxon>
        <taxon>Ascomycota</taxon>
        <taxon>Pezizomycotina</taxon>
        <taxon>Sordariomycetes</taxon>
        <taxon>Hypocreomycetidae</taxon>
        <taxon>Hypocreales</taxon>
        <taxon>Nectriaceae</taxon>
        <taxon>Fusarium</taxon>
        <taxon>Fusarium fujikuroi species complex</taxon>
    </lineage>
</organism>
<evidence type="ECO:0000313" key="2">
    <source>
        <dbReference type="EMBL" id="KAF5687923.1"/>
    </source>
</evidence>
<feature type="compositionally biased region" description="Gly residues" evidence="1">
    <location>
        <begin position="383"/>
        <end position="394"/>
    </location>
</feature>
<feature type="compositionally biased region" description="Acidic residues" evidence="1">
    <location>
        <begin position="442"/>
        <end position="463"/>
    </location>
</feature>
<gene>
    <name evidence="2" type="ORF">FDENT_5213</name>
</gene>
<dbReference type="Proteomes" id="UP000562682">
    <property type="component" value="Unassembled WGS sequence"/>
</dbReference>
<feature type="compositionally biased region" description="Basic residues" evidence="1">
    <location>
        <begin position="1"/>
        <end position="10"/>
    </location>
</feature>
<name>A0A8H5UEA0_9HYPO</name>
<feature type="region of interest" description="Disordered" evidence="1">
    <location>
        <begin position="131"/>
        <end position="171"/>
    </location>
</feature>
<proteinExistence type="predicted"/>
<dbReference type="EMBL" id="JAAOAK010000127">
    <property type="protein sequence ID" value="KAF5687923.1"/>
    <property type="molecule type" value="Genomic_DNA"/>
</dbReference>
<keyword evidence="3" id="KW-1185">Reference proteome</keyword>
<feature type="region of interest" description="Disordered" evidence="1">
    <location>
        <begin position="438"/>
        <end position="472"/>
    </location>
</feature>
<accession>A0A8H5UEA0</accession>
<protein>
    <submittedName>
        <fullName evidence="2">Uncharacterized protein</fullName>
    </submittedName>
</protein>
<feature type="compositionally biased region" description="Basic and acidic residues" evidence="1">
    <location>
        <begin position="69"/>
        <end position="83"/>
    </location>
</feature>